<dbReference type="Pfam" id="PF07687">
    <property type="entry name" value="M20_dimer"/>
    <property type="match status" value="1"/>
</dbReference>
<dbReference type="Gene3D" id="3.30.70.360">
    <property type="match status" value="1"/>
</dbReference>
<evidence type="ECO:0000313" key="4">
    <source>
        <dbReference type="Proteomes" id="UP000219252"/>
    </source>
</evidence>
<dbReference type="OrthoDB" id="2985724at2"/>
<feature type="binding site" evidence="1">
    <location>
        <position position="114"/>
    </location>
    <ligand>
        <name>Mn(2+)</name>
        <dbReference type="ChEBI" id="CHEBI:29035"/>
        <label>2</label>
    </ligand>
</feature>
<accession>A0A285UXL1</accession>
<dbReference type="SUPFAM" id="SSF55031">
    <property type="entry name" value="Bacterial exopeptidase dimerisation domain"/>
    <property type="match status" value="1"/>
</dbReference>
<dbReference type="GO" id="GO:0016787">
    <property type="term" value="F:hydrolase activity"/>
    <property type="evidence" value="ECO:0007669"/>
    <property type="project" value="UniProtKB-KW"/>
</dbReference>
<reference evidence="4" key="1">
    <citation type="submission" date="2017-08" db="EMBL/GenBank/DDBJ databases">
        <authorList>
            <person name="Varghese N."/>
            <person name="Submissions S."/>
        </authorList>
    </citation>
    <scope>NUCLEOTIDE SEQUENCE [LARGE SCALE GENOMIC DNA]</scope>
    <source>
        <strain evidence="4">JC23</strain>
    </source>
</reference>
<feature type="binding site" evidence="1">
    <location>
        <position position="150"/>
    </location>
    <ligand>
        <name>Mn(2+)</name>
        <dbReference type="ChEBI" id="CHEBI:29035"/>
        <label>2</label>
    </ligand>
</feature>
<gene>
    <name evidence="3" type="ORF">SAMN05877842_1268</name>
</gene>
<proteinExistence type="predicted"/>
<feature type="binding site" evidence="1">
    <location>
        <position position="174"/>
    </location>
    <ligand>
        <name>Mn(2+)</name>
        <dbReference type="ChEBI" id="CHEBI:29035"/>
        <label>2</label>
    </ligand>
</feature>
<feature type="binding site" evidence="1">
    <location>
        <position position="375"/>
    </location>
    <ligand>
        <name>Mn(2+)</name>
        <dbReference type="ChEBI" id="CHEBI:29035"/>
        <label>2</label>
    </ligand>
</feature>
<dbReference type="SUPFAM" id="SSF53187">
    <property type="entry name" value="Zn-dependent exopeptidases"/>
    <property type="match status" value="1"/>
</dbReference>
<dbReference type="InterPro" id="IPR011650">
    <property type="entry name" value="Peptidase_M20_dimer"/>
</dbReference>
<organism evidence="3 4">
    <name type="scientific">Ureibacillus acetophenoni</name>
    <dbReference type="NCBI Taxonomy" id="614649"/>
    <lineage>
        <taxon>Bacteria</taxon>
        <taxon>Bacillati</taxon>
        <taxon>Bacillota</taxon>
        <taxon>Bacilli</taxon>
        <taxon>Bacillales</taxon>
        <taxon>Caryophanaceae</taxon>
        <taxon>Ureibacillus</taxon>
    </lineage>
</organism>
<dbReference type="RefSeq" id="WP_097151261.1">
    <property type="nucleotide sequence ID" value="NZ_OBQC01000026.1"/>
</dbReference>
<evidence type="ECO:0000313" key="3">
    <source>
        <dbReference type="EMBL" id="SOC44971.1"/>
    </source>
</evidence>
<keyword evidence="3" id="KW-0378">Hydrolase</keyword>
<evidence type="ECO:0000259" key="2">
    <source>
        <dbReference type="Pfam" id="PF07687"/>
    </source>
</evidence>
<dbReference type="Pfam" id="PF01546">
    <property type="entry name" value="Peptidase_M20"/>
    <property type="match status" value="1"/>
</dbReference>
<dbReference type="AlphaFoldDB" id="A0A285UXL1"/>
<keyword evidence="1" id="KW-0464">Manganese</keyword>
<dbReference type="PANTHER" id="PTHR11014:SF63">
    <property type="entry name" value="METALLOPEPTIDASE, PUTATIVE (AFU_ORTHOLOGUE AFUA_6G09600)-RELATED"/>
    <property type="match status" value="1"/>
</dbReference>
<feature type="domain" description="Peptidase M20 dimerisation" evidence="2">
    <location>
        <begin position="195"/>
        <end position="293"/>
    </location>
</feature>
<dbReference type="EMBL" id="OBQC01000026">
    <property type="protein sequence ID" value="SOC44971.1"/>
    <property type="molecule type" value="Genomic_DNA"/>
</dbReference>
<protein>
    <submittedName>
        <fullName evidence="3">Amidohydrolase</fullName>
    </submittedName>
</protein>
<keyword evidence="4" id="KW-1185">Reference proteome</keyword>
<dbReference type="Proteomes" id="UP000219252">
    <property type="component" value="Unassembled WGS sequence"/>
</dbReference>
<dbReference type="PANTHER" id="PTHR11014">
    <property type="entry name" value="PEPTIDASE M20 FAMILY MEMBER"/>
    <property type="match status" value="1"/>
</dbReference>
<sequence length="428" mass="47580">MKTHERSDVIDALVLAKQAEPYVIELRRDFHRYPEVGLQEHRTIGVVTSELEKMGVPYEVVPNGGVIGVIEGTEPGKSLILRADLDALPMKEEEVNLKTKKLVVSETDHAAHTCGHDGHMAMLLGAAKILSENKDHIRGKVILAFEQAEEIGGGIYNLLHKLKEIGANGVWGIHLKSDIPSGKISVDPGPRMASSMYFKVKINGKSGHGSRPDLSISPLDCFTNFYQSLKNLRLSGLDPYQPITYSIGSVHAGSAPNIIPEYLEFGGSIRFLHYEQGLKMEQEFKRVLEKTCELYRCTYEFIQEPKLADTTINNQEDCSSIASESIKKSLGVNALYHYPAWMASESFGFYQKCFPGVFAFVGIANAEKGTGAEHHNIYFDIDEDALTLGVAATIQYTLDFLQSEKNINFTPESDESIEETFIKMNLSR</sequence>
<comment type="cofactor">
    <cofactor evidence="1">
        <name>Mn(2+)</name>
        <dbReference type="ChEBI" id="CHEBI:29035"/>
    </cofactor>
    <text evidence="1">The Mn(2+) ion enhances activity.</text>
</comment>
<dbReference type="Gene3D" id="3.40.630.10">
    <property type="entry name" value="Zn peptidases"/>
    <property type="match status" value="1"/>
</dbReference>
<keyword evidence="1" id="KW-0479">Metal-binding</keyword>
<dbReference type="InterPro" id="IPR017439">
    <property type="entry name" value="Amidohydrolase"/>
</dbReference>
<dbReference type="GO" id="GO:0046872">
    <property type="term" value="F:metal ion binding"/>
    <property type="evidence" value="ECO:0007669"/>
    <property type="project" value="UniProtKB-KW"/>
</dbReference>
<dbReference type="InterPro" id="IPR002933">
    <property type="entry name" value="Peptidase_M20"/>
</dbReference>
<feature type="binding site" evidence="1">
    <location>
        <position position="116"/>
    </location>
    <ligand>
        <name>Mn(2+)</name>
        <dbReference type="ChEBI" id="CHEBI:29035"/>
        <label>2</label>
    </ligand>
</feature>
<dbReference type="NCBIfam" id="TIGR01891">
    <property type="entry name" value="amidohydrolases"/>
    <property type="match status" value="1"/>
</dbReference>
<evidence type="ECO:0000256" key="1">
    <source>
        <dbReference type="PIRSR" id="PIRSR005962-1"/>
    </source>
</evidence>
<dbReference type="PIRSF" id="PIRSF005962">
    <property type="entry name" value="Pept_M20D_amidohydro"/>
    <property type="match status" value="1"/>
</dbReference>
<dbReference type="InterPro" id="IPR036264">
    <property type="entry name" value="Bact_exopeptidase_dim_dom"/>
</dbReference>
<name>A0A285UXL1_9BACL</name>